<reference evidence="3" key="1">
    <citation type="journal article" date="2019" name="Int. J. Syst. Evol. Microbiol.">
        <title>The Global Catalogue of Microorganisms (GCM) 10K type strain sequencing project: providing services to taxonomists for standard genome sequencing and annotation.</title>
        <authorList>
            <consortium name="The Broad Institute Genomics Platform"/>
            <consortium name="The Broad Institute Genome Sequencing Center for Infectious Disease"/>
            <person name="Wu L."/>
            <person name="Ma J."/>
        </authorList>
    </citation>
    <scope>NUCLEOTIDE SEQUENCE [LARGE SCALE GENOMIC DNA]</scope>
    <source>
        <strain evidence="3">JCM 8201</strain>
    </source>
</reference>
<dbReference type="InterPro" id="IPR041289">
    <property type="entry name" value="Bact_RF_family3"/>
</dbReference>
<feature type="coiled-coil region" evidence="1">
    <location>
        <begin position="35"/>
        <end position="72"/>
    </location>
</feature>
<dbReference type="Proteomes" id="UP001501842">
    <property type="component" value="Unassembled WGS sequence"/>
</dbReference>
<protein>
    <submittedName>
        <fullName evidence="2">Uncharacterized protein</fullName>
    </submittedName>
</protein>
<evidence type="ECO:0000256" key="1">
    <source>
        <dbReference type="SAM" id="Coils"/>
    </source>
</evidence>
<sequence>MDASQLAGLHAPRPFPAVSLIMPTHRRLPERRQDQIRLKVLLDETRNRLRELELENRVVEELMDDLEKAAAQVDFDHTAEALVLLAARGREIHSFVLPYVDVVERVIIDDSFATRDLVAMLENTWKYRVLVLGRKTRLLEGEGLRIDEARNALFPMVYDEAVPLPEEKGRFSPREFPVEEERRMQFLRQIESNLLETLKQDPRPVVVVGVQRHVTSFLESIRPVLAESVMGSVEGSFDNATPAEIAAVVAPVLVEERERAQRRALDELDGARSSRRFAGGLEECWELAGTGRIRHLLVEEHYLAPARLQDGRLAEAGGGDGEGEFVNDAVDDLIEAVLRGDGAVSFVPDESLAESGRVAAILRY</sequence>
<dbReference type="Pfam" id="PF18845">
    <property type="entry name" value="baeRF_family3"/>
    <property type="match status" value="1"/>
</dbReference>
<comment type="caution">
    <text evidence="2">The sequence shown here is derived from an EMBL/GenBank/DDBJ whole genome shotgun (WGS) entry which is preliminary data.</text>
</comment>
<evidence type="ECO:0000313" key="2">
    <source>
        <dbReference type="EMBL" id="GAA2727993.1"/>
    </source>
</evidence>
<gene>
    <name evidence="2" type="ORF">GCM10010439_35220</name>
</gene>
<dbReference type="EMBL" id="BAAATZ010000012">
    <property type="protein sequence ID" value="GAA2727993.1"/>
    <property type="molecule type" value="Genomic_DNA"/>
</dbReference>
<proteinExistence type="predicted"/>
<evidence type="ECO:0000313" key="3">
    <source>
        <dbReference type="Proteomes" id="UP001501842"/>
    </source>
</evidence>
<keyword evidence="3" id="KW-1185">Reference proteome</keyword>
<keyword evidence="1" id="KW-0175">Coiled coil</keyword>
<accession>A0ABP6GPM6</accession>
<organism evidence="2 3">
    <name type="scientific">Actinocorallia aurantiaca</name>
    <dbReference type="NCBI Taxonomy" id="46204"/>
    <lineage>
        <taxon>Bacteria</taxon>
        <taxon>Bacillati</taxon>
        <taxon>Actinomycetota</taxon>
        <taxon>Actinomycetes</taxon>
        <taxon>Streptosporangiales</taxon>
        <taxon>Thermomonosporaceae</taxon>
        <taxon>Actinocorallia</taxon>
    </lineage>
</organism>
<dbReference type="RefSeq" id="WP_344451501.1">
    <property type="nucleotide sequence ID" value="NZ_BAAATZ010000012.1"/>
</dbReference>
<name>A0ABP6GPM6_9ACTN</name>